<organism evidence="2 3">
    <name type="scientific">Arthrobacter citreus</name>
    <dbReference type="NCBI Taxonomy" id="1670"/>
    <lineage>
        <taxon>Bacteria</taxon>
        <taxon>Bacillati</taxon>
        <taxon>Actinomycetota</taxon>
        <taxon>Actinomycetes</taxon>
        <taxon>Micrococcales</taxon>
        <taxon>Micrococcaceae</taxon>
        <taxon>Arthrobacter</taxon>
    </lineage>
</organism>
<keyword evidence="3" id="KW-1185">Reference proteome</keyword>
<proteinExistence type="predicted"/>
<dbReference type="Pfam" id="PF01872">
    <property type="entry name" value="RibD_C"/>
    <property type="match status" value="1"/>
</dbReference>
<evidence type="ECO:0000313" key="2">
    <source>
        <dbReference type="EMBL" id="WZP17318.1"/>
    </source>
</evidence>
<dbReference type="InterPro" id="IPR024072">
    <property type="entry name" value="DHFR-like_dom_sf"/>
</dbReference>
<sequence>MTTDRTWHGCVFIGTSLDGYIAGPDGDLAWLTDPLPRPHTTDSTAHPALVWETFFPTVDTLVMGRSTYDTVLGFDSWPFEGKRVIVLSTTIPSNNQVHVVRSVSEAQQMLDAEGAARVYVDGGRTIQAFLAEGLIDEITVSIAPVILGRGRRLFGDLDQDVLLTLRGHHSTHDGGLLRATYDVHTR</sequence>
<reference evidence="2 3" key="1">
    <citation type="submission" date="2024-04" db="EMBL/GenBank/DDBJ databases">
        <title>Arthrobacter sp. from Plains bison fecal sample.</title>
        <authorList>
            <person name="Ruzzini A."/>
        </authorList>
    </citation>
    <scope>NUCLEOTIDE SEQUENCE [LARGE SCALE GENOMIC DNA]</scope>
    <source>
        <strain evidence="2 3">EINP1</strain>
    </source>
</reference>
<evidence type="ECO:0000259" key="1">
    <source>
        <dbReference type="Pfam" id="PF01872"/>
    </source>
</evidence>
<dbReference type="InterPro" id="IPR002734">
    <property type="entry name" value="RibDG_C"/>
</dbReference>
<dbReference type="RefSeq" id="WP_342024915.1">
    <property type="nucleotide sequence ID" value="NZ_CP151657.1"/>
</dbReference>
<dbReference type="EMBL" id="CP151657">
    <property type="protein sequence ID" value="WZP17318.1"/>
    <property type="molecule type" value="Genomic_DNA"/>
</dbReference>
<dbReference type="PANTHER" id="PTHR38011">
    <property type="entry name" value="DIHYDROFOLATE REDUCTASE FAMILY PROTEIN (AFU_ORTHOLOGUE AFUA_8G06820)"/>
    <property type="match status" value="1"/>
</dbReference>
<dbReference type="PANTHER" id="PTHR38011:SF11">
    <property type="entry name" value="2,5-DIAMINO-6-RIBOSYLAMINO-4(3H)-PYRIMIDINONE 5'-PHOSPHATE REDUCTASE"/>
    <property type="match status" value="1"/>
</dbReference>
<dbReference type="InterPro" id="IPR050765">
    <property type="entry name" value="Riboflavin_Biosynth_HTPR"/>
</dbReference>
<evidence type="ECO:0000313" key="3">
    <source>
        <dbReference type="Proteomes" id="UP001448858"/>
    </source>
</evidence>
<dbReference type="Proteomes" id="UP001448858">
    <property type="component" value="Chromosome"/>
</dbReference>
<dbReference type="Gene3D" id="3.40.430.10">
    <property type="entry name" value="Dihydrofolate Reductase, subunit A"/>
    <property type="match status" value="1"/>
</dbReference>
<gene>
    <name evidence="2" type="ORF">AAE021_07105</name>
</gene>
<protein>
    <submittedName>
        <fullName evidence="2">Dihydrofolate reductase family protein</fullName>
    </submittedName>
</protein>
<feature type="domain" description="Bacterial bifunctional deaminase-reductase C-terminal" evidence="1">
    <location>
        <begin position="11"/>
        <end position="171"/>
    </location>
</feature>
<dbReference type="SUPFAM" id="SSF53597">
    <property type="entry name" value="Dihydrofolate reductase-like"/>
    <property type="match status" value="1"/>
</dbReference>
<name>A0ABZ2ZYQ1_9MICC</name>
<accession>A0ABZ2ZYQ1</accession>